<dbReference type="Proteomes" id="UP000223913">
    <property type="component" value="Unassembled WGS sequence"/>
</dbReference>
<dbReference type="EMBL" id="PDUD01000011">
    <property type="protein sequence ID" value="PHN07237.1"/>
    <property type="molecule type" value="Genomic_DNA"/>
</dbReference>
<keyword evidence="5" id="KW-1185">Reference proteome</keyword>
<dbReference type="OrthoDB" id="337567at2"/>
<dbReference type="CDD" id="cd00093">
    <property type="entry name" value="HTH_XRE"/>
    <property type="match status" value="1"/>
</dbReference>
<comment type="caution">
    <text evidence="4">The sequence shown here is derived from an EMBL/GenBank/DDBJ whole genome shotgun (WGS) entry which is preliminary data.</text>
</comment>
<evidence type="ECO:0000256" key="1">
    <source>
        <dbReference type="ARBA" id="ARBA00023125"/>
    </source>
</evidence>
<dbReference type="PROSITE" id="PS50943">
    <property type="entry name" value="HTH_CROC1"/>
    <property type="match status" value="1"/>
</dbReference>
<name>A0A2D0NFI2_FLAN2</name>
<evidence type="ECO:0000256" key="2">
    <source>
        <dbReference type="SAM" id="MobiDB-lite"/>
    </source>
</evidence>
<dbReference type="GO" id="GO:0003700">
    <property type="term" value="F:DNA-binding transcription factor activity"/>
    <property type="evidence" value="ECO:0007669"/>
    <property type="project" value="TreeGrafter"/>
</dbReference>
<feature type="compositionally biased region" description="Basic and acidic residues" evidence="2">
    <location>
        <begin position="1"/>
        <end position="10"/>
    </location>
</feature>
<dbReference type="PANTHER" id="PTHR46797">
    <property type="entry name" value="HTH-TYPE TRANSCRIPTIONAL REGULATOR"/>
    <property type="match status" value="1"/>
</dbReference>
<dbReference type="AlphaFoldDB" id="A0A2D0NFI2"/>
<protein>
    <recommendedName>
        <fullName evidence="3">HTH cro/C1-type domain-containing protein</fullName>
    </recommendedName>
</protein>
<dbReference type="Gene3D" id="1.10.260.40">
    <property type="entry name" value="lambda repressor-like DNA-binding domains"/>
    <property type="match status" value="1"/>
</dbReference>
<dbReference type="GO" id="GO:0005829">
    <property type="term" value="C:cytosol"/>
    <property type="evidence" value="ECO:0007669"/>
    <property type="project" value="TreeGrafter"/>
</dbReference>
<dbReference type="GO" id="GO:0003677">
    <property type="term" value="F:DNA binding"/>
    <property type="evidence" value="ECO:0007669"/>
    <property type="project" value="UniProtKB-KW"/>
</dbReference>
<dbReference type="InterPro" id="IPR010982">
    <property type="entry name" value="Lambda_DNA-bd_dom_sf"/>
</dbReference>
<feature type="domain" description="HTH cro/C1-type" evidence="3">
    <location>
        <begin position="2"/>
        <end position="48"/>
    </location>
</feature>
<dbReference type="SUPFAM" id="SSF47413">
    <property type="entry name" value="lambda repressor-like DNA-binding domains"/>
    <property type="match status" value="1"/>
</dbReference>
<dbReference type="SMART" id="SM00530">
    <property type="entry name" value="HTH_XRE"/>
    <property type="match status" value="1"/>
</dbReference>
<reference evidence="4 5" key="1">
    <citation type="submission" date="2017-10" db="EMBL/GenBank/DDBJ databases">
        <title>The draft genome sequence of Lewinella nigricans NBRC 102662.</title>
        <authorList>
            <person name="Wang K."/>
        </authorList>
    </citation>
    <scope>NUCLEOTIDE SEQUENCE [LARGE SCALE GENOMIC DNA]</scope>
    <source>
        <strain evidence="4 5">NBRC 102662</strain>
    </source>
</reference>
<dbReference type="InterPro" id="IPR050807">
    <property type="entry name" value="TransReg_Diox_bact_type"/>
</dbReference>
<keyword evidence="1" id="KW-0238">DNA-binding</keyword>
<dbReference type="Pfam" id="PF01381">
    <property type="entry name" value="HTH_3"/>
    <property type="match status" value="1"/>
</dbReference>
<sequence length="59" mass="6782">MIKQARKEEGLTQQELAERSGTSKHYISRIENNKSDIEMLTLKKIVEAGLGRKLRVQIN</sequence>
<dbReference type="InterPro" id="IPR001387">
    <property type="entry name" value="Cro/C1-type_HTH"/>
</dbReference>
<evidence type="ECO:0000313" key="5">
    <source>
        <dbReference type="Proteomes" id="UP000223913"/>
    </source>
</evidence>
<evidence type="ECO:0000259" key="3">
    <source>
        <dbReference type="PROSITE" id="PS50943"/>
    </source>
</evidence>
<dbReference type="PANTHER" id="PTHR46797:SF1">
    <property type="entry name" value="METHYLPHOSPHONATE SYNTHASE"/>
    <property type="match status" value="1"/>
</dbReference>
<gene>
    <name evidence="4" type="ORF">CRP01_07890</name>
</gene>
<proteinExistence type="predicted"/>
<feature type="region of interest" description="Disordered" evidence="2">
    <location>
        <begin position="1"/>
        <end position="23"/>
    </location>
</feature>
<accession>A0A2D0NFI2</accession>
<evidence type="ECO:0000313" key="4">
    <source>
        <dbReference type="EMBL" id="PHN07237.1"/>
    </source>
</evidence>
<organism evidence="4 5">
    <name type="scientific">Flavilitoribacter nigricans (strain ATCC 23147 / DSM 23189 / NBRC 102662 / NCIMB 1420 / SS-2)</name>
    <name type="common">Lewinella nigricans</name>
    <dbReference type="NCBI Taxonomy" id="1122177"/>
    <lineage>
        <taxon>Bacteria</taxon>
        <taxon>Pseudomonadati</taxon>
        <taxon>Bacteroidota</taxon>
        <taxon>Saprospiria</taxon>
        <taxon>Saprospirales</taxon>
        <taxon>Lewinellaceae</taxon>
        <taxon>Flavilitoribacter</taxon>
    </lineage>
</organism>